<dbReference type="Gene3D" id="3.30.2010.10">
    <property type="entry name" value="Metalloproteases ('zincins'), catalytic domain"/>
    <property type="match status" value="1"/>
</dbReference>
<evidence type="ECO:0000256" key="6">
    <source>
        <dbReference type="ARBA" id="ARBA00022801"/>
    </source>
</evidence>
<dbReference type="SUPFAM" id="SSF48403">
    <property type="entry name" value="Ankyrin repeat"/>
    <property type="match status" value="1"/>
</dbReference>
<gene>
    <name evidence="15" type="ORF">ACFSKK_14585</name>
</gene>
<dbReference type="InterPro" id="IPR002110">
    <property type="entry name" value="Ankyrin_rpt"/>
</dbReference>
<dbReference type="InterPro" id="IPR001915">
    <property type="entry name" value="Peptidase_M48"/>
</dbReference>
<evidence type="ECO:0000256" key="13">
    <source>
        <dbReference type="SAM" id="Phobius"/>
    </source>
</evidence>
<protein>
    <submittedName>
        <fullName evidence="15">M48 family metallopeptidase</fullName>
    </submittedName>
</protein>
<keyword evidence="3 12" id="KW-0645">Protease</keyword>
<dbReference type="Gene3D" id="1.25.40.20">
    <property type="entry name" value="Ankyrin repeat-containing domain"/>
    <property type="match status" value="1"/>
</dbReference>
<evidence type="ECO:0000256" key="1">
    <source>
        <dbReference type="ARBA" id="ARBA00004651"/>
    </source>
</evidence>
<dbReference type="Pfam" id="PF12796">
    <property type="entry name" value="Ank_2"/>
    <property type="match status" value="1"/>
</dbReference>
<feature type="transmembrane region" description="Helical" evidence="13">
    <location>
        <begin position="15"/>
        <end position="48"/>
    </location>
</feature>
<organism evidence="15 16">
    <name type="scientific">Metabacillus endolithicus</name>
    <dbReference type="NCBI Taxonomy" id="1535204"/>
    <lineage>
        <taxon>Bacteria</taxon>
        <taxon>Bacillati</taxon>
        <taxon>Bacillota</taxon>
        <taxon>Bacilli</taxon>
        <taxon>Bacillales</taxon>
        <taxon>Bacillaceae</taxon>
        <taxon>Metabacillus</taxon>
    </lineage>
</organism>
<dbReference type="Proteomes" id="UP001597318">
    <property type="component" value="Unassembled WGS sequence"/>
</dbReference>
<dbReference type="PROSITE" id="PS50088">
    <property type="entry name" value="ANK_REPEAT"/>
    <property type="match status" value="2"/>
</dbReference>
<dbReference type="InterPro" id="IPR036770">
    <property type="entry name" value="Ankyrin_rpt-contain_sf"/>
</dbReference>
<dbReference type="RefSeq" id="WP_247346435.1">
    <property type="nucleotide sequence ID" value="NZ_CP095550.1"/>
</dbReference>
<feature type="domain" description="Peptidase M48" evidence="14">
    <location>
        <begin position="69"/>
        <end position="157"/>
    </location>
</feature>
<dbReference type="PANTHER" id="PTHR43221">
    <property type="entry name" value="PROTEASE HTPX"/>
    <property type="match status" value="1"/>
</dbReference>
<accession>A0ABW5BZV2</accession>
<keyword evidence="6 12" id="KW-0378">Hydrolase</keyword>
<dbReference type="Pfam" id="PF01435">
    <property type="entry name" value="Peptidase_M48"/>
    <property type="match status" value="1"/>
</dbReference>
<evidence type="ECO:0000256" key="8">
    <source>
        <dbReference type="ARBA" id="ARBA00022989"/>
    </source>
</evidence>
<dbReference type="InterPro" id="IPR050083">
    <property type="entry name" value="HtpX_protease"/>
</dbReference>
<keyword evidence="7 12" id="KW-0862">Zinc</keyword>
<keyword evidence="11" id="KW-0040">ANK repeat</keyword>
<keyword evidence="4 13" id="KW-0812">Transmembrane</keyword>
<comment type="similarity">
    <text evidence="12">Belongs to the peptidase M48 family.</text>
</comment>
<reference evidence="16" key="1">
    <citation type="journal article" date="2019" name="Int. J. Syst. Evol. Microbiol.">
        <title>The Global Catalogue of Microorganisms (GCM) 10K type strain sequencing project: providing services to taxonomists for standard genome sequencing and annotation.</title>
        <authorList>
            <consortium name="The Broad Institute Genomics Platform"/>
            <consortium name="The Broad Institute Genome Sequencing Center for Infectious Disease"/>
            <person name="Wu L."/>
            <person name="Ma J."/>
        </authorList>
    </citation>
    <scope>NUCLEOTIDE SEQUENCE [LARGE SCALE GENOMIC DNA]</scope>
    <source>
        <strain evidence="16">CGMCC 1.15474</strain>
    </source>
</reference>
<keyword evidence="10 13" id="KW-0472">Membrane</keyword>
<comment type="caution">
    <text evidence="15">The sequence shown here is derived from an EMBL/GenBank/DDBJ whole genome shotgun (WGS) entry which is preliminary data.</text>
</comment>
<evidence type="ECO:0000256" key="9">
    <source>
        <dbReference type="ARBA" id="ARBA00023049"/>
    </source>
</evidence>
<comment type="subcellular location">
    <subcellularLocation>
        <location evidence="1">Cell membrane</location>
        <topology evidence="1">Multi-pass membrane protein</topology>
    </subcellularLocation>
</comment>
<evidence type="ECO:0000256" key="3">
    <source>
        <dbReference type="ARBA" id="ARBA00022670"/>
    </source>
</evidence>
<dbReference type="PANTHER" id="PTHR43221:SF1">
    <property type="entry name" value="PROTEASE HTPX"/>
    <property type="match status" value="1"/>
</dbReference>
<feature type="repeat" description="ANK" evidence="11">
    <location>
        <begin position="376"/>
        <end position="408"/>
    </location>
</feature>
<dbReference type="EMBL" id="JBHUIK010000003">
    <property type="protein sequence ID" value="MFD2214914.1"/>
    <property type="molecule type" value="Genomic_DNA"/>
</dbReference>
<evidence type="ECO:0000256" key="10">
    <source>
        <dbReference type="ARBA" id="ARBA00023136"/>
    </source>
</evidence>
<dbReference type="SMART" id="SM00248">
    <property type="entry name" value="ANK"/>
    <property type="match status" value="3"/>
</dbReference>
<evidence type="ECO:0000259" key="14">
    <source>
        <dbReference type="Pfam" id="PF01435"/>
    </source>
</evidence>
<evidence type="ECO:0000256" key="11">
    <source>
        <dbReference type="PROSITE-ProRule" id="PRU00023"/>
    </source>
</evidence>
<evidence type="ECO:0000256" key="5">
    <source>
        <dbReference type="ARBA" id="ARBA00022723"/>
    </source>
</evidence>
<dbReference type="CDD" id="cd07325">
    <property type="entry name" value="M48_Ste24p_like"/>
    <property type="match status" value="1"/>
</dbReference>
<comment type="cofactor">
    <cofactor evidence="12">
        <name>Zn(2+)</name>
        <dbReference type="ChEBI" id="CHEBI:29105"/>
    </cofactor>
    <text evidence="12">Binds 1 zinc ion per subunit.</text>
</comment>
<evidence type="ECO:0000313" key="15">
    <source>
        <dbReference type="EMBL" id="MFD2214914.1"/>
    </source>
</evidence>
<sequence>MENNKNLVHKHEETLFIICIIVSVLMALYLLLSIIGVFIVLAIGLLSLFSHALSMAHIQLNGVRLRENQFPELHNKVITLCQKMNLDKIPEVYVIESGGLLNAFATKVLALFGKNMVVLYSDFIDIAEESEDFDIDYVIAHELAHIKRNHIAKSILLSLSMWVPFLGTSYSRMAEYTCDRMAAYYTEKPENAINGLLVLAAGRRLYNKVNIQEYLTQYNEKRGIFAILAELLSTHPPIPKRIHEIERFTYGEPSVQLKSRTKRIVLLMFVIFVVIPTIFIGIGVGTAVVLSQFGSKLEQFFMESDYGYSFENTPLMQAVIDADKAEVEDLLLSGEDPNEVNEYEESVLMIAVANNQDDLIPLLVEYGADPNWQDSWGWTALMNAVYNEDINSTKRLLEAGADPAITDSEGISAVDHAYDMGNDEMITLLNSYTY</sequence>
<keyword evidence="16" id="KW-1185">Reference proteome</keyword>
<evidence type="ECO:0000256" key="4">
    <source>
        <dbReference type="ARBA" id="ARBA00022692"/>
    </source>
</evidence>
<keyword evidence="9 12" id="KW-0482">Metalloprotease</keyword>
<keyword evidence="8 13" id="KW-1133">Transmembrane helix</keyword>
<name>A0ABW5BZV2_9BACI</name>
<keyword evidence="2" id="KW-1003">Cell membrane</keyword>
<evidence type="ECO:0000256" key="2">
    <source>
        <dbReference type="ARBA" id="ARBA00022475"/>
    </source>
</evidence>
<evidence type="ECO:0000256" key="12">
    <source>
        <dbReference type="RuleBase" id="RU003983"/>
    </source>
</evidence>
<feature type="transmembrane region" description="Helical" evidence="13">
    <location>
        <begin position="264"/>
        <end position="290"/>
    </location>
</feature>
<evidence type="ECO:0000256" key="7">
    <source>
        <dbReference type="ARBA" id="ARBA00022833"/>
    </source>
</evidence>
<evidence type="ECO:0000313" key="16">
    <source>
        <dbReference type="Proteomes" id="UP001597318"/>
    </source>
</evidence>
<proteinExistence type="inferred from homology"/>
<keyword evidence="5" id="KW-0479">Metal-binding</keyword>
<feature type="repeat" description="ANK" evidence="11">
    <location>
        <begin position="343"/>
        <end position="375"/>
    </location>
</feature>